<protein>
    <submittedName>
        <fullName evidence="1">Uncharacterized protein</fullName>
    </submittedName>
</protein>
<organism evidence="1">
    <name type="scientific">Anguilla anguilla</name>
    <name type="common">European freshwater eel</name>
    <name type="synonym">Muraena anguilla</name>
    <dbReference type="NCBI Taxonomy" id="7936"/>
    <lineage>
        <taxon>Eukaryota</taxon>
        <taxon>Metazoa</taxon>
        <taxon>Chordata</taxon>
        <taxon>Craniata</taxon>
        <taxon>Vertebrata</taxon>
        <taxon>Euteleostomi</taxon>
        <taxon>Actinopterygii</taxon>
        <taxon>Neopterygii</taxon>
        <taxon>Teleostei</taxon>
        <taxon>Anguilliformes</taxon>
        <taxon>Anguillidae</taxon>
        <taxon>Anguilla</taxon>
    </lineage>
</organism>
<evidence type="ECO:0000313" key="1">
    <source>
        <dbReference type="EMBL" id="JAH35142.1"/>
    </source>
</evidence>
<accession>A0A0E9S1Q9</accession>
<sequence length="37" mass="4197">MRVSLVNTALNHCLCLISGNYFMNFIYYRGDANGLIV</sequence>
<name>A0A0E9S1Q9_ANGAN</name>
<reference evidence="1" key="1">
    <citation type="submission" date="2014-11" db="EMBL/GenBank/DDBJ databases">
        <authorList>
            <person name="Amaro Gonzalez C."/>
        </authorList>
    </citation>
    <scope>NUCLEOTIDE SEQUENCE</scope>
</reference>
<reference evidence="1" key="2">
    <citation type="journal article" date="2015" name="Fish Shellfish Immunol.">
        <title>Early steps in the European eel (Anguilla anguilla)-Vibrio vulnificus interaction in the gills: Role of the RtxA13 toxin.</title>
        <authorList>
            <person name="Callol A."/>
            <person name="Pajuelo D."/>
            <person name="Ebbesson L."/>
            <person name="Teles M."/>
            <person name="MacKenzie S."/>
            <person name="Amaro C."/>
        </authorList>
    </citation>
    <scope>NUCLEOTIDE SEQUENCE</scope>
</reference>
<dbReference type="EMBL" id="GBXM01073435">
    <property type="protein sequence ID" value="JAH35142.1"/>
    <property type="molecule type" value="Transcribed_RNA"/>
</dbReference>
<proteinExistence type="predicted"/>
<dbReference type="AlphaFoldDB" id="A0A0E9S1Q9"/>